<dbReference type="PANTHER" id="PTHR33495">
    <property type="entry name" value="ANTI-SIGMA FACTOR ANTAGONIST TM_1081-RELATED-RELATED"/>
    <property type="match status" value="1"/>
</dbReference>
<evidence type="ECO:0000256" key="2">
    <source>
        <dbReference type="RuleBase" id="RU003749"/>
    </source>
</evidence>
<dbReference type="EMBL" id="WPNZ01000004">
    <property type="protein sequence ID" value="MVO84915.1"/>
    <property type="molecule type" value="Genomic_DNA"/>
</dbReference>
<dbReference type="GO" id="GO:0043856">
    <property type="term" value="F:anti-sigma factor antagonist activity"/>
    <property type="evidence" value="ECO:0007669"/>
    <property type="project" value="InterPro"/>
</dbReference>
<accession>A0A6L6WRM2</accession>
<dbReference type="Pfam" id="PF01740">
    <property type="entry name" value="STAS"/>
    <property type="match status" value="1"/>
</dbReference>
<dbReference type="Proteomes" id="UP000483802">
    <property type="component" value="Unassembled WGS sequence"/>
</dbReference>
<dbReference type="AlphaFoldDB" id="A0A6L6WRM2"/>
<gene>
    <name evidence="4" type="ORF">GPA10_09070</name>
</gene>
<dbReference type="PANTHER" id="PTHR33495:SF2">
    <property type="entry name" value="ANTI-SIGMA FACTOR ANTAGONIST TM_1081-RELATED"/>
    <property type="match status" value="1"/>
</dbReference>
<sequence>MTSGTPRSTRHLRAYRTRGHTVLEFHGEIDIAAAQEIQPRLDRATEAPEALVVIDLTPSTFFDCSGLRLLCRARRRVVERCGQLVVVCPHPGTLRLLRLIRLFDVFRPYPSLEAALADAAPAERPVRRRFAWAAGRAACRRNRAGARTVW</sequence>
<feature type="domain" description="STAS" evidence="3">
    <location>
        <begin position="10"/>
        <end position="119"/>
    </location>
</feature>
<name>A0A6L6WRM2_9ACTN</name>
<evidence type="ECO:0000313" key="5">
    <source>
        <dbReference type="Proteomes" id="UP000483802"/>
    </source>
</evidence>
<dbReference type="InterPro" id="IPR003658">
    <property type="entry name" value="Anti-sigma_ant"/>
</dbReference>
<reference evidence="4 5" key="1">
    <citation type="submission" date="2019-11" db="EMBL/GenBank/DDBJ databases">
        <title>Streptomyces typhae sp. nov., a novel endophytic actinomycete isolated from the root of cattail pollen (Typha angustifolia L.).</title>
        <authorList>
            <person name="Peng C."/>
        </authorList>
    </citation>
    <scope>NUCLEOTIDE SEQUENCE [LARGE SCALE GENOMIC DNA]</scope>
    <source>
        <strain evidence="5">p1417</strain>
    </source>
</reference>
<dbReference type="SUPFAM" id="SSF52091">
    <property type="entry name" value="SpoIIaa-like"/>
    <property type="match status" value="1"/>
</dbReference>
<organism evidence="4 5">
    <name type="scientific">Streptomyces typhae</name>
    <dbReference type="NCBI Taxonomy" id="2681492"/>
    <lineage>
        <taxon>Bacteria</taxon>
        <taxon>Bacillati</taxon>
        <taxon>Actinomycetota</taxon>
        <taxon>Actinomycetes</taxon>
        <taxon>Kitasatosporales</taxon>
        <taxon>Streptomycetaceae</taxon>
        <taxon>Streptomyces</taxon>
    </lineage>
</organism>
<dbReference type="RefSeq" id="WP_343040567.1">
    <property type="nucleotide sequence ID" value="NZ_WPNZ01000004.1"/>
</dbReference>
<protein>
    <recommendedName>
        <fullName evidence="2">Anti-sigma factor antagonist</fullName>
    </recommendedName>
</protein>
<comment type="similarity">
    <text evidence="1 2">Belongs to the anti-sigma-factor antagonist family.</text>
</comment>
<dbReference type="PROSITE" id="PS50801">
    <property type="entry name" value="STAS"/>
    <property type="match status" value="1"/>
</dbReference>
<dbReference type="InterPro" id="IPR036513">
    <property type="entry name" value="STAS_dom_sf"/>
</dbReference>
<evidence type="ECO:0000313" key="4">
    <source>
        <dbReference type="EMBL" id="MVO84915.1"/>
    </source>
</evidence>
<keyword evidence="5" id="KW-1185">Reference proteome</keyword>
<evidence type="ECO:0000256" key="1">
    <source>
        <dbReference type="ARBA" id="ARBA00009013"/>
    </source>
</evidence>
<dbReference type="CDD" id="cd07043">
    <property type="entry name" value="STAS_anti-anti-sigma_factors"/>
    <property type="match status" value="1"/>
</dbReference>
<comment type="caution">
    <text evidence="4">The sequence shown here is derived from an EMBL/GenBank/DDBJ whole genome shotgun (WGS) entry which is preliminary data.</text>
</comment>
<proteinExistence type="inferred from homology"/>
<evidence type="ECO:0000259" key="3">
    <source>
        <dbReference type="PROSITE" id="PS50801"/>
    </source>
</evidence>
<dbReference type="NCBIfam" id="TIGR00377">
    <property type="entry name" value="ant_ant_sig"/>
    <property type="match status" value="1"/>
</dbReference>
<dbReference type="InterPro" id="IPR002645">
    <property type="entry name" value="STAS_dom"/>
</dbReference>
<dbReference type="Gene3D" id="3.30.750.24">
    <property type="entry name" value="STAS domain"/>
    <property type="match status" value="1"/>
</dbReference>